<dbReference type="RefSeq" id="WP_236863387.1">
    <property type="nucleotide sequence ID" value="NZ_BAABAZ010000012.1"/>
</dbReference>
<gene>
    <name evidence="1" type="ORF">GCM10022261_30850</name>
</gene>
<reference evidence="2" key="1">
    <citation type="journal article" date="2019" name="Int. J. Syst. Evol. Microbiol.">
        <title>The Global Catalogue of Microorganisms (GCM) 10K type strain sequencing project: providing services to taxonomists for standard genome sequencing and annotation.</title>
        <authorList>
            <consortium name="The Broad Institute Genomics Platform"/>
            <consortium name="The Broad Institute Genome Sequencing Center for Infectious Disease"/>
            <person name="Wu L."/>
            <person name="Ma J."/>
        </authorList>
    </citation>
    <scope>NUCLEOTIDE SEQUENCE [LARGE SCALE GENOMIC DNA]</scope>
    <source>
        <strain evidence="2">JCM 17458</strain>
    </source>
</reference>
<organism evidence="1 2">
    <name type="scientific">Brevibacterium daeguense</name>
    <dbReference type="NCBI Taxonomy" id="909936"/>
    <lineage>
        <taxon>Bacteria</taxon>
        <taxon>Bacillati</taxon>
        <taxon>Actinomycetota</taxon>
        <taxon>Actinomycetes</taxon>
        <taxon>Micrococcales</taxon>
        <taxon>Brevibacteriaceae</taxon>
        <taxon>Brevibacterium</taxon>
    </lineage>
</organism>
<dbReference type="EMBL" id="BAABAZ010000012">
    <property type="protein sequence ID" value="GAA4285554.1"/>
    <property type="molecule type" value="Genomic_DNA"/>
</dbReference>
<dbReference type="Gene3D" id="2.30.40.10">
    <property type="entry name" value="Urease, subunit C, domain 1"/>
    <property type="match status" value="1"/>
</dbReference>
<name>A0ABP8ENP6_9MICO</name>
<sequence length="326" mass="34139">MISRTVLHNGDVYSSADPFATAIAFEGETVTWVGSDEAAGEFEGEHVDLEQDFVTPGLVSAAVDLRSAEVSPADLLAAGITSAHLIGESSTVENFAAAAPTELDIVAYPLGRTDATGAFPGSDLARGALPDHQQFALVDSQADLDAVLLMVKDDELRTHAQRYGFRVLLSIPLPEAAVEPLSRCGLAVTLDPLQHDQPLAALLAAGAQLSFALDPVQPWRSLAAAVYSVSDGISARAAFNCATRFGFRAVGRFEAGVLAPGAVATGVRWEVDDLVVQAADSRVASWSTDPRSGTPGLPDLSGAEALPRLRAVWVRGRRVPTQVSSG</sequence>
<keyword evidence="2" id="KW-1185">Reference proteome</keyword>
<dbReference type="InterPro" id="IPR011059">
    <property type="entry name" value="Metal-dep_hydrolase_composite"/>
</dbReference>
<accession>A0ABP8ENP6</accession>
<dbReference type="SUPFAM" id="SSF51338">
    <property type="entry name" value="Composite domain of metallo-dependent hydrolases"/>
    <property type="match status" value="1"/>
</dbReference>
<comment type="caution">
    <text evidence="1">The sequence shown here is derived from an EMBL/GenBank/DDBJ whole genome shotgun (WGS) entry which is preliminary data.</text>
</comment>
<protein>
    <recommendedName>
        <fullName evidence="3">Metal-dependent hydrolase</fullName>
    </recommendedName>
</protein>
<proteinExistence type="predicted"/>
<dbReference type="Proteomes" id="UP001501586">
    <property type="component" value="Unassembled WGS sequence"/>
</dbReference>
<evidence type="ECO:0000313" key="2">
    <source>
        <dbReference type="Proteomes" id="UP001501586"/>
    </source>
</evidence>
<evidence type="ECO:0000313" key="1">
    <source>
        <dbReference type="EMBL" id="GAA4285554.1"/>
    </source>
</evidence>
<evidence type="ECO:0008006" key="3">
    <source>
        <dbReference type="Google" id="ProtNLM"/>
    </source>
</evidence>